<organism evidence="8 9">
    <name type="scientific">Neonectria ditissima</name>
    <dbReference type="NCBI Taxonomy" id="78410"/>
    <lineage>
        <taxon>Eukaryota</taxon>
        <taxon>Fungi</taxon>
        <taxon>Dikarya</taxon>
        <taxon>Ascomycota</taxon>
        <taxon>Pezizomycotina</taxon>
        <taxon>Sordariomycetes</taxon>
        <taxon>Hypocreomycetidae</taxon>
        <taxon>Hypocreales</taxon>
        <taxon>Nectriaceae</taxon>
        <taxon>Neonectria</taxon>
    </lineage>
</organism>
<dbReference type="InterPro" id="IPR015590">
    <property type="entry name" value="Aldehyde_DH_dom"/>
</dbReference>
<comment type="caution">
    <text evidence="8">The sequence shown here is derived from an EMBL/GenBank/DDBJ whole genome shotgun (WGS) entry which is preliminary data.</text>
</comment>
<dbReference type="Gene3D" id="3.40.309.10">
    <property type="entry name" value="Aldehyde Dehydrogenase, Chain A, domain 2"/>
    <property type="match status" value="1"/>
</dbReference>
<evidence type="ECO:0000259" key="7">
    <source>
        <dbReference type="Pfam" id="PF00171"/>
    </source>
</evidence>
<dbReference type="InterPro" id="IPR016161">
    <property type="entry name" value="Ald_DH/histidinol_DH"/>
</dbReference>
<dbReference type="InterPro" id="IPR016162">
    <property type="entry name" value="Ald_DH_N"/>
</dbReference>
<sequence>MPQVELKGAEGKPVFVDTGLFIGNEFVAAARDSKIEIQNPTTGKFLASVSAAQKEDVDSAVASAQKAYKQSWKSTLPAQRGQLLNKLADLIERDGDELASLEALDAGVIFRESKGLHITNALETLRYFAGWADKITGQLLDIPQGYAITRREPLGICAAIVPWNSPLMITIWKLAPALAAGNVLIVKTPELAPLFGQKLASLIKEAGFPPGVVNILCGEGAVAGQALAEHGAVKKISFTGSGPVGRRIMRAAADSNLKKVTLELGGKSPSIVFKDADFDNALLWTNIGITANNGQICAAGSRIYVHESIYDKFLLAFAEKLVGTKHGDPLLPETTKGPVISFNQKQKISEYIQHAKESGLRLLAGGEALSGDGHFIPSTAFADVPEDSRLMLEEIFGPVASIAKFKTEAEVIEKANSSEYGLSAAIFTRDLSRAQRVSEALESGQVTVNCWGVLHANAPFGGVKQSGFGRDMGEEALDGWLTTKTVKYNILPTEDE</sequence>
<evidence type="ECO:0000256" key="2">
    <source>
        <dbReference type="ARBA" id="ARBA00023002"/>
    </source>
</evidence>
<evidence type="ECO:0000313" key="8">
    <source>
        <dbReference type="EMBL" id="KPM41949.1"/>
    </source>
</evidence>
<dbReference type="OrthoDB" id="310895at2759"/>
<keyword evidence="9" id="KW-1185">Reference proteome</keyword>
<reference evidence="8 9" key="1">
    <citation type="submission" date="2015-09" db="EMBL/GenBank/DDBJ databases">
        <title>Draft genome of a European isolate of the apple canker pathogen Neonectria ditissima.</title>
        <authorList>
            <person name="Gomez-Cortecero A."/>
            <person name="Harrison R.J."/>
            <person name="Armitage A.D."/>
        </authorList>
    </citation>
    <scope>NUCLEOTIDE SEQUENCE [LARGE SCALE GENOMIC DNA]</scope>
    <source>
        <strain evidence="8 9">R09/05</strain>
    </source>
</reference>
<dbReference type="PROSITE" id="PS00687">
    <property type="entry name" value="ALDEHYDE_DEHYDR_GLU"/>
    <property type="match status" value="1"/>
</dbReference>
<feature type="domain" description="Aldehyde dehydrogenase" evidence="7">
    <location>
        <begin position="29"/>
        <end position="486"/>
    </location>
</feature>
<dbReference type="InterPro" id="IPR016163">
    <property type="entry name" value="Ald_DH_C"/>
</dbReference>
<dbReference type="Gene3D" id="3.40.605.10">
    <property type="entry name" value="Aldehyde Dehydrogenase, Chain A, domain 1"/>
    <property type="match status" value="1"/>
</dbReference>
<evidence type="ECO:0000256" key="4">
    <source>
        <dbReference type="ARBA" id="ARBA00049194"/>
    </source>
</evidence>
<dbReference type="SUPFAM" id="SSF53720">
    <property type="entry name" value="ALDH-like"/>
    <property type="match status" value="1"/>
</dbReference>
<dbReference type="InterPro" id="IPR029510">
    <property type="entry name" value="Ald_DH_CS_GLU"/>
</dbReference>
<dbReference type="Proteomes" id="UP000050424">
    <property type="component" value="Unassembled WGS sequence"/>
</dbReference>
<dbReference type="EMBL" id="LKCW01000057">
    <property type="protein sequence ID" value="KPM41949.1"/>
    <property type="molecule type" value="Genomic_DNA"/>
</dbReference>
<dbReference type="FunFam" id="3.40.605.10:FF:000007">
    <property type="entry name" value="NAD/NADP-dependent betaine aldehyde dehydrogenase"/>
    <property type="match status" value="1"/>
</dbReference>
<dbReference type="STRING" id="78410.A0A0P7BNG3"/>
<dbReference type="Pfam" id="PF00171">
    <property type="entry name" value="Aldedh"/>
    <property type="match status" value="1"/>
</dbReference>
<evidence type="ECO:0000256" key="3">
    <source>
        <dbReference type="ARBA" id="ARBA00024226"/>
    </source>
</evidence>
<name>A0A0P7BNG3_9HYPO</name>
<comment type="catalytic activity">
    <reaction evidence="4">
        <text>an aldehyde + NAD(+) + H2O = a carboxylate + NADH + 2 H(+)</text>
        <dbReference type="Rhea" id="RHEA:16185"/>
        <dbReference type="ChEBI" id="CHEBI:15377"/>
        <dbReference type="ChEBI" id="CHEBI:15378"/>
        <dbReference type="ChEBI" id="CHEBI:17478"/>
        <dbReference type="ChEBI" id="CHEBI:29067"/>
        <dbReference type="ChEBI" id="CHEBI:57540"/>
        <dbReference type="ChEBI" id="CHEBI:57945"/>
        <dbReference type="EC" id="1.2.1.3"/>
    </reaction>
</comment>
<proteinExistence type="inferred from homology"/>
<comment type="similarity">
    <text evidence="1 6">Belongs to the aldehyde dehydrogenase family.</text>
</comment>
<evidence type="ECO:0000313" key="9">
    <source>
        <dbReference type="Proteomes" id="UP000050424"/>
    </source>
</evidence>
<dbReference type="GO" id="GO:0046394">
    <property type="term" value="P:carboxylic acid biosynthetic process"/>
    <property type="evidence" value="ECO:0007669"/>
    <property type="project" value="UniProtKB-ARBA"/>
</dbReference>
<dbReference type="FunFam" id="3.40.605.10:FF:000026">
    <property type="entry name" value="Aldehyde dehydrogenase, putative"/>
    <property type="match status" value="1"/>
</dbReference>
<gene>
    <name evidence="8" type="ORF">AK830_g4626</name>
</gene>
<evidence type="ECO:0000256" key="5">
    <source>
        <dbReference type="PROSITE-ProRule" id="PRU10007"/>
    </source>
</evidence>
<evidence type="ECO:0000256" key="6">
    <source>
        <dbReference type="RuleBase" id="RU003345"/>
    </source>
</evidence>
<protein>
    <recommendedName>
        <fullName evidence="3">aldehyde dehydrogenase (NAD(+))</fullName>
        <ecNumber evidence="3">1.2.1.3</ecNumber>
    </recommendedName>
</protein>
<feature type="active site" evidence="5">
    <location>
        <position position="263"/>
    </location>
</feature>
<keyword evidence="2 6" id="KW-0560">Oxidoreductase</keyword>
<dbReference type="GO" id="GO:0004029">
    <property type="term" value="F:aldehyde dehydrogenase (NAD+) activity"/>
    <property type="evidence" value="ECO:0007669"/>
    <property type="project" value="UniProtKB-EC"/>
</dbReference>
<dbReference type="FunFam" id="3.40.309.10:FF:000012">
    <property type="entry name" value="Betaine aldehyde dehydrogenase"/>
    <property type="match status" value="1"/>
</dbReference>
<dbReference type="PANTHER" id="PTHR11699">
    <property type="entry name" value="ALDEHYDE DEHYDROGENASE-RELATED"/>
    <property type="match status" value="1"/>
</dbReference>
<dbReference type="AlphaFoldDB" id="A0A0P7BNG3"/>
<dbReference type="EC" id="1.2.1.3" evidence="3"/>
<evidence type="ECO:0000256" key="1">
    <source>
        <dbReference type="ARBA" id="ARBA00009986"/>
    </source>
</evidence>
<accession>A0A0P7BNG3</accession>